<dbReference type="Proteomes" id="UP000054630">
    <property type="component" value="Unassembled WGS sequence"/>
</dbReference>
<comment type="caution">
    <text evidence="1">The sequence shown here is derived from an EMBL/GenBank/DDBJ whole genome shotgun (WGS) entry which is preliminary data.</text>
</comment>
<feature type="non-terminal residue" evidence="1">
    <location>
        <position position="323"/>
    </location>
</feature>
<protein>
    <submittedName>
        <fullName evidence="1">Uncharacterized protein</fullName>
    </submittedName>
</protein>
<accession>A0A0V0RDV8</accession>
<proteinExistence type="predicted"/>
<name>A0A0V0RDV8_9BILA</name>
<feature type="non-terminal residue" evidence="1">
    <location>
        <position position="1"/>
    </location>
</feature>
<organism evidence="1 2">
    <name type="scientific">Trichinella nelsoni</name>
    <dbReference type="NCBI Taxonomy" id="6336"/>
    <lineage>
        <taxon>Eukaryota</taxon>
        <taxon>Metazoa</taxon>
        <taxon>Ecdysozoa</taxon>
        <taxon>Nematoda</taxon>
        <taxon>Enoplea</taxon>
        <taxon>Dorylaimia</taxon>
        <taxon>Trichinellida</taxon>
        <taxon>Trichinellidae</taxon>
        <taxon>Trichinella</taxon>
    </lineage>
</organism>
<reference evidence="1 2" key="1">
    <citation type="submission" date="2015-01" db="EMBL/GenBank/DDBJ databases">
        <title>Evolution of Trichinella species and genotypes.</title>
        <authorList>
            <person name="Korhonen P.K."/>
            <person name="Edoardo P."/>
            <person name="Giuseppe L.R."/>
            <person name="Gasser R.B."/>
        </authorList>
    </citation>
    <scope>NUCLEOTIDE SEQUENCE [LARGE SCALE GENOMIC DNA]</scope>
    <source>
        <strain evidence="1">ISS37</strain>
    </source>
</reference>
<dbReference type="AlphaFoldDB" id="A0A0V0RDV8"/>
<evidence type="ECO:0000313" key="1">
    <source>
        <dbReference type="EMBL" id="KRX12421.1"/>
    </source>
</evidence>
<keyword evidence="2" id="KW-1185">Reference proteome</keyword>
<gene>
    <name evidence="1" type="ORF">T07_6983</name>
</gene>
<sequence length="323" mass="36671">LENSVPSNHVRRERKETIEQLKIQYLPIMFGVSEKRLRGQMLDAMLSDTPPRYAVVALCRSTTGGPAVLDFHEQGQYKEKSVRVVVVVVVWVVVLSRLVVRGVLCPAHGRWFWMAQNLNYFSVSSSILWSSIKRNRGRKITGDAPNNSTRMKCEESIWPANAATLQWVLGGVSLSDVPSRHGPKNVASLIEGLHLSAEHPASENFVFERCLLNYAVPAKLYPVNATWEIRRNHTSDEEYSELGRRTCVIQNVAFCPILQRTIVETASLCCPHAGMVNFGRGMLDIGKTEETFRNRICYEGPQLRQRNWLNTTMTTGRWEEQEL</sequence>
<dbReference type="EMBL" id="JYDL01000414">
    <property type="protein sequence ID" value="KRX12421.1"/>
    <property type="molecule type" value="Genomic_DNA"/>
</dbReference>
<dbReference type="OrthoDB" id="5932700at2759"/>
<evidence type="ECO:0000313" key="2">
    <source>
        <dbReference type="Proteomes" id="UP000054630"/>
    </source>
</evidence>